<dbReference type="InterPro" id="IPR007409">
    <property type="entry name" value="Restrct_endonuc_type1_HsdR_N"/>
</dbReference>
<keyword evidence="3" id="KW-1185">Reference proteome</keyword>
<feature type="domain" description="Restriction endonuclease type I HsdR N-terminal" evidence="1">
    <location>
        <begin position="45"/>
        <end position="86"/>
    </location>
</feature>
<dbReference type="GO" id="GO:0004519">
    <property type="term" value="F:endonuclease activity"/>
    <property type="evidence" value="ECO:0007669"/>
    <property type="project" value="UniProtKB-KW"/>
</dbReference>
<name>A0ABT3MYU1_9GAMM</name>
<accession>A0ABT3MYU1</accession>
<proteinExistence type="predicted"/>
<evidence type="ECO:0000313" key="2">
    <source>
        <dbReference type="EMBL" id="MCW7554547.1"/>
    </source>
</evidence>
<reference evidence="2 3" key="1">
    <citation type="submission" date="2022-10" db="EMBL/GenBank/DDBJ databases">
        <title>High-quality genome sequences of two octocoral-associated bacteria, Endozoicomonas euniceicola EF212 and Endozoicomonas gorgoniicola PS125.</title>
        <authorList>
            <person name="Chiou Y.-J."/>
            <person name="Chen Y.-H."/>
        </authorList>
    </citation>
    <scope>NUCLEOTIDE SEQUENCE [LARGE SCALE GENOMIC DNA]</scope>
    <source>
        <strain evidence="2 3">PS125</strain>
    </source>
</reference>
<dbReference type="EMBL" id="JAPFCC010000001">
    <property type="protein sequence ID" value="MCW7554547.1"/>
    <property type="molecule type" value="Genomic_DNA"/>
</dbReference>
<dbReference type="Gene3D" id="3.90.1570.50">
    <property type="match status" value="1"/>
</dbReference>
<dbReference type="Pfam" id="PF04313">
    <property type="entry name" value="HSDR_N"/>
    <property type="match status" value="1"/>
</dbReference>
<dbReference type="Proteomes" id="UP001209854">
    <property type="component" value="Unassembled WGS sequence"/>
</dbReference>
<evidence type="ECO:0000259" key="1">
    <source>
        <dbReference type="Pfam" id="PF04313"/>
    </source>
</evidence>
<comment type="caution">
    <text evidence="2">The sequence shown here is derived from an EMBL/GenBank/DDBJ whole genome shotgun (WGS) entry which is preliminary data.</text>
</comment>
<organism evidence="2 3">
    <name type="scientific">Endozoicomonas gorgoniicola</name>
    <dbReference type="NCBI Taxonomy" id="1234144"/>
    <lineage>
        <taxon>Bacteria</taxon>
        <taxon>Pseudomonadati</taxon>
        <taxon>Pseudomonadota</taxon>
        <taxon>Gammaproteobacteria</taxon>
        <taxon>Oceanospirillales</taxon>
        <taxon>Endozoicomonadaceae</taxon>
        <taxon>Endozoicomonas</taxon>
    </lineage>
</organism>
<keyword evidence="2" id="KW-0378">Hydrolase</keyword>
<sequence>MDSIQERIFQNEMIAQMQSNGWLPGSADQYDRETALYTAGKKIKAWRIDLVLFINGLPVATLELKSEFKQSVDNAIRQYKKTRLPQRPGNRQAGTIADLQTGRTGAFCRESVPSVYGNQSGGQRYVLSAV</sequence>
<evidence type="ECO:0000313" key="3">
    <source>
        <dbReference type="Proteomes" id="UP001209854"/>
    </source>
</evidence>
<gene>
    <name evidence="2" type="ORF">NX722_18345</name>
</gene>
<keyword evidence="2" id="KW-0540">Nuclease</keyword>
<protein>
    <submittedName>
        <fullName evidence="2">Type I restriction endonuclease</fullName>
    </submittedName>
</protein>
<keyword evidence="2" id="KW-0255">Endonuclease</keyword>